<dbReference type="AlphaFoldDB" id="A8RM09"/>
<reference evidence="1 2" key="2">
    <citation type="submission" date="2007-09" db="EMBL/GenBank/DDBJ databases">
        <title>Draft genome sequence of Clostridium bolteae (ATCC BAA-613).</title>
        <authorList>
            <person name="Sudarsanam P."/>
            <person name="Ley R."/>
            <person name="Guruge J."/>
            <person name="Turnbaugh P.J."/>
            <person name="Mahowald M."/>
            <person name="Liep D."/>
            <person name="Gordon J."/>
        </authorList>
    </citation>
    <scope>NUCLEOTIDE SEQUENCE [LARGE SCALE GENOMIC DNA]</scope>
    <source>
        <strain evidence="2">ATCC BAA-613 / DSM 15670 / CCUG 46953 / JCM 12243 / WAL 16351</strain>
    </source>
</reference>
<protein>
    <submittedName>
        <fullName evidence="1">Uncharacterized protein</fullName>
    </submittedName>
</protein>
<gene>
    <name evidence="1" type="ORF">CLOBOL_01794</name>
</gene>
<dbReference type="PaxDb" id="411902-CLOBOL_01794"/>
<name>A8RM09_ENTBW</name>
<sequence length="41" mass="4562">MFITSYSPDLCFMTGNAPAPFLPCYHKNCRPKSGTAVLILR</sequence>
<evidence type="ECO:0000313" key="1">
    <source>
        <dbReference type="EMBL" id="EDP17842.1"/>
    </source>
</evidence>
<dbReference type="HOGENOM" id="CLU_3267915_0_0_9"/>
<organism evidence="1 2">
    <name type="scientific">Enterocloster bolteae (strain ATCC BAA-613 / DSM 15670 / CCUG 46953 / JCM 12243 / WAL 16351)</name>
    <name type="common">Clostridium bolteae</name>
    <dbReference type="NCBI Taxonomy" id="411902"/>
    <lineage>
        <taxon>Bacteria</taxon>
        <taxon>Bacillati</taxon>
        <taxon>Bacillota</taxon>
        <taxon>Clostridia</taxon>
        <taxon>Lachnospirales</taxon>
        <taxon>Lachnospiraceae</taxon>
        <taxon>Enterocloster</taxon>
    </lineage>
</organism>
<comment type="caution">
    <text evidence="1">The sequence shown here is derived from an EMBL/GenBank/DDBJ whole genome shotgun (WGS) entry which is preliminary data.</text>
</comment>
<proteinExistence type="predicted"/>
<reference evidence="1 2" key="1">
    <citation type="submission" date="2007-08" db="EMBL/GenBank/DDBJ databases">
        <authorList>
            <person name="Fulton L."/>
            <person name="Clifton S."/>
            <person name="Fulton B."/>
            <person name="Xu J."/>
            <person name="Minx P."/>
            <person name="Pepin K.H."/>
            <person name="Johnson M."/>
            <person name="Thiruvilangam P."/>
            <person name="Bhonagiri V."/>
            <person name="Nash W.E."/>
            <person name="Mardis E.R."/>
            <person name="Wilson R.K."/>
        </authorList>
    </citation>
    <scope>NUCLEOTIDE SEQUENCE [LARGE SCALE GENOMIC DNA]</scope>
    <source>
        <strain evidence="2">ATCC BAA-613 / DSM 15670 / CCUG 46953 / JCM 12243 / WAL 16351</strain>
    </source>
</reference>
<accession>A8RM09</accession>
<evidence type="ECO:0000313" key="2">
    <source>
        <dbReference type="Proteomes" id="UP000005396"/>
    </source>
</evidence>
<dbReference type="Proteomes" id="UP000005396">
    <property type="component" value="Unassembled WGS sequence"/>
</dbReference>
<dbReference type="EMBL" id="ABCC02000020">
    <property type="protein sequence ID" value="EDP17842.1"/>
    <property type="molecule type" value="Genomic_DNA"/>
</dbReference>